<dbReference type="AlphaFoldDB" id="A0A4P2Q042"/>
<feature type="region of interest" description="Disordered" evidence="1">
    <location>
        <begin position="18"/>
        <end position="70"/>
    </location>
</feature>
<feature type="compositionally biased region" description="Basic and acidic residues" evidence="1">
    <location>
        <begin position="40"/>
        <end position="57"/>
    </location>
</feature>
<organism evidence="2 3">
    <name type="scientific">Sorangium cellulosum</name>
    <name type="common">Polyangium cellulosum</name>
    <dbReference type="NCBI Taxonomy" id="56"/>
    <lineage>
        <taxon>Bacteria</taxon>
        <taxon>Pseudomonadati</taxon>
        <taxon>Myxococcota</taxon>
        <taxon>Polyangia</taxon>
        <taxon>Polyangiales</taxon>
        <taxon>Polyangiaceae</taxon>
        <taxon>Sorangium</taxon>
    </lineage>
</organism>
<protein>
    <submittedName>
        <fullName evidence="2">Uncharacterized protein</fullName>
    </submittedName>
</protein>
<dbReference type="Proteomes" id="UP000295781">
    <property type="component" value="Chromosome"/>
</dbReference>
<evidence type="ECO:0000256" key="1">
    <source>
        <dbReference type="SAM" id="MobiDB-lite"/>
    </source>
</evidence>
<sequence length="70" mass="7766">MEEPSRQRACLPVEALELGAAKSPGRRPPPQGPAPAPKPARRDPSPPRRPPNLERSRPTTMIIPQRRRMG</sequence>
<evidence type="ECO:0000313" key="2">
    <source>
        <dbReference type="EMBL" id="AUX22545.1"/>
    </source>
</evidence>
<gene>
    <name evidence="2" type="ORF">SOCEGT47_030480</name>
</gene>
<feature type="compositionally biased region" description="Pro residues" evidence="1">
    <location>
        <begin position="26"/>
        <end position="38"/>
    </location>
</feature>
<dbReference type="EMBL" id="CP012670">
    <property type="protein sequence ID" value="AUX22545.1"/>
    <property type="molecule type" value="Genomic_DNA"/>
</dbReference>
<name>A0A4P2Q042_SORCE</name>
<accession>A0A4P2Q042</accession>
<proteinExistence type="predicted"/>
<evidence type="ECO:0000313" key="3">
    <source>
        <dbReference type="Proteomes" id="UP000295781"/>
    </source>
</evidence>
<reference evidence="2 3" key="1">
    <citation type="submission" date="2015-09" db="EMBL/GenBank/DDBJ databases">
        <title>Sorangium comparison.</title>
        <authorList>
            <person name="Zaburannyi N."/>
            <person name="Bunk B."/>
            <person name="Overmann J."/>
            <person name="Mueller R."/>
        </authorList>
    </citation>
    <scope>NUCLEOTIDE SEQUENCE [LARGE SCALE GENOMIC DNA]</scope>
    <source>
        <strain evidence="2 3">So ceGT47</strain>
    </source>
</reference>